<evidence type="ECO:0000256" key="1">
    <source>
        <dbReference type="ARBA" id="ARBA00007430"/>
    </source>
</evidence>
<evidence type="ECO:0000259" key="3">
    <source>
        <dbReference type="Pfam" id="PF02719"/>
    </source>
</evidence>
<organism evidence="4 5">
    <name type="scientific">Maricaulis salignorans</name>
    <dbReference type="NCBI Taxonomy" id="144026"/>
    <lineage>
        <taxon>Bacteria</taxon>
        <taxon>Pseudomonadati</taxon>
        <taxon>Pseudomonadota</taxon>
        <taxon>Alphaproteobacteria</taxon>
        <taxon>Maricaulales</taxon>
        <taxon>Maricaulaceae</taxon>
        <taxon>Maricaulis</taxon>
    </lineage>
</organism>
<dbReference type="SUPFAM" id="SSF51735">
    <property type="entry name" value="NAD(P)-binding Rossmann-fold domains"/>
    <property type="match status" value="1"/>
</dbReference>
<dbReference type="PANTHER" id="PTHR43318:SF1">
    <property type="entry name" value="POLYSACCHARIDE BIOSYNTHESIS PROTEIN EPSC-RELATED"/>
    <property type="match status" value="1"/>
</dbReference>
<keyword evidence="2" id="KW-0472">Membrane</keyword>
<keyword evidence="2" id="KW-1133">Transmembrane helix</keyword>
<proteinExistence type="inferred from homology"/>
<sequence length="632" mass="67469">MSTPRPDAPAPVSTGSKMTMIWVALFDLGAGAASMWAAIHIRYLFEGTPPPDSIMLQSVAVFALACAVVFPVHGLHRGLWRYTALNDAARILMAIIIANLVFLPILFLINRLDGFPRTSQLIEIPILIGLMLGSRLIVASWRTRGLQSVLQFEDRSKPAAILVGTEEDLDTALRDLARRNGSAPFRPKGLIEPNLALAGRAIHGVPVLGGLDVLPAALKRLSEAEKLPPRLVLAGTHTDVELVNALVRIAARSGAKLSRARPAEGPGAFSPVEAADLLNRPPRAPDLEPARPLIEGKRVLVTGAGGTIGSELARLAANLGPEKLILLDSSEANLYEIDLEFATRSPQVAWRAVLGDVRDAVRLEQVFSEEKPDVVLHAAALKHVPMSERNPGEAVRTNVLGTIQTIQAAVQHGAQVVALISTDKAVEPTNIMGATKRAAELFAQSAAVPGSATRICVVRFGNVLGSTGSVVPLFERQIELGRAITVTDPEATRYFMTVEEASGLVLSAAAQTAANPSLNGALYVFDMGEPVSILRLARQLLRLRGRDPDAPGTLSVVGLRPGEKRHESLVYPFEHTQDTTIPGVWLVDGPCTDPREIESRLATLLSAAETQDVEAVKLALKQVCGLSPAAPI</sequence>
<feature type="transmembrane region" description="Helical" evidence="2">
    <location>
        <begin position="88"/>
        <end position="109"/>
    </location>
</feature>
<dbReference type="CDD" id="cd05237">
    <property type="entry name" value="UDP_invert_4-6DH_SDR_e"/>
    <property type="match status" value="1"/>
</dbReference>
<dbReference type="PANTHER" id="PTHR43318">
    <property type="entry name" value="UDP-N-ACETYLGLUCOSAMINE 4,6-DEHYDRATASE"/>
    <property type="match status" value="1"/>
</dbReference>
<dbReference type="InterPro" id="IPR051203">
    <property type="entry name" value="Polysaccharide_Synthase-Rel"/>
</dbReference>
<evidence type="ECO:0000256" key="2">
    <source>
        <dbReference type="SAM" id="Phobius"/>
    </source>
</evidence>
<dbReference type="AlphaFoldDB" id="A0A1G9R250"/>
<keyword evidence="5" id="KW-1185">Reference proteome</keyword>
<accession>A0A1G9R250</accession>
<name>A0A1G9R250_9PROT</name>
<dbReference type="InterPro" id="IPR036291">
    <property type="entry name" value="NAD(P)-bd_dom_sf"/>
</dbReference>
<reference evidence="4 5" key="1">
    <citation type="submission" date="2016-10" db="EMBL/GenBank/DDBJ databases">
        <authorList>
            <person name="de Groot N.N."/>
        </authorList>
    </citation>
    <scope>NUCLEOTIDE SEQUENCE [LARGE SCALE GENOMIC DNA]</scope>
    <source>
        <strain evidence="4 5">DSM 16077</strain>
    </source>
</reference>
<comment type="similarity">
    <text evidence="1">Belongs to the polysaccharide synthase family.</text>
</comment>
<evidence type="ECO:0000313" key="5">
    <source>
        <dbReference type="Proteomes" id="UP000199759"/>
    </source>
</evidence>
<protein>
    <submittedName>
        <fullName evidence="4">O-antigen biosynthesis protein WbqV</fullName>
    </submittedName>
</protein>
<dbReference type="Proteomes" id="UP000199759">
    <property type="component" value="Unassembled WGS sequence"/>
</dbReference>
<dbReference type="Gene3D" id="3.40.50.720">
    <property type="entry name" value="NAD(P)-binding Rossmann-like Domain"/>
    <property type="match status" value="2"/>
</dbReference>
<feature type="transmembrane region" description="Helical" evidence="2">
    <location>
        <begin position="53"/>
        <end position="76"/>
    </location>
</feature>
<dbReference type="Pfam" id="PF02719">
    <property type="entry name" value="Polysacc_synt_2"/>
    <property type="match status" value="1"/>
</dbReference>
<dbReference type="OrthoDB" id="9803111at2"/>
<dbReference type="InterPro" id="IPR003869">
    <property type="entry name" value="Polysac_CapD-like"/>
</dbReference>
<feature type="domain" description="Polysaccharide biosynthesis protein CapD-like" evidence="3">
    <location>
        <begin position="299"/>
        <end position="583"/>
    </location>
</feature>
<dbReference type="RefSeq" id="WP_091768765.1">
    <property type="nucleotide sequence ID" value="NZ_FNHG01000006.1"/>
</dbReference>
<dbReference type="STRING" id="144026.SAMN04488568_10628"/>
<dbReference type="EMBL" id="FNHG01000006">
    <property type="protein sequence ID" value="SDM17190.1"/>
    <property type="molecule type" value="Genomic_DNA"/>
</dbReference>
<gene>
    <name evidence="4" type="ORF">SAMN04488568_10628</name>
</gene>
<feature type="transmembrane region" description="Helical" evidence="2">
    <location>
        <begin position="20"/>
        <end position="41"/>
    </location>
</feature>
<evidence type="ECO:0000313" key="4">
    <source>
        <dbReference type="EMBL" id="SDM17190.1"/>
    </source>
</evidence>
<keyword evidence="2" id="KW-0812">Transmembrane</keyword>